<gene>
    <name evidence="2" type="ORF">DERF_011004</name>
</gene>
<protein>
    <submittedName>
        <fullName evidence="2">Uncharacterized protein</fullName>
    </submittedName>
</protein>
<dbReference type="EMBL" id="ASGP02000005">
    <property type="protein sequence ID" value="KAH9506262.1"/>
    <property type="molecule type" value="Genomic_DNA"/>
</dbReference>
<keyword evidence="1" id="KW-0732">Signal</keyword>
<name>A0A922HU38_DERFA</name>
<feature type="signal peptide" evidence="1">
    <location>
        <begin position="1"/>
        <end position="19"/>
    </location>
</feature>
<feature type="chain" id="PRO_5037826434" evidence="1">
    <location>
        <begin position="20"/>
        <end position="62"/>
    </location>
</feature>
<dbReference type="AlphaFoldDB" id="A0A922HU38"/>
<evidence type="ECO:0000313" key="3">
    <source>
        <dbReference type="Proteomes" id="UP000790347"/>
    </source>
</evidence>
<evidence type="ECO:0000256" key="1">
    <source>
        <dbReference type="SAM" id="SignalP"/>
    </source>
</evidence>
<sequence length="62" mass="6654">MHQSTMMANLLLWSKLASVGYVVETVAPIALPKRRHDFNSALVTYSLSSSIVISSLGSTSVS</sequence>
<organism evidence="2 3">
    <name type="scientific">Dermatophagoides farinae</name>
    <name type="common">American house dust mite</name>
    <dbReference type="NCBI Taxonomy" id="6954"/>
    <lineage>
        <taxon>Eukaryota</taxon>
        <taxon>Metazoa</taxon>
        <taxon>Ecdysozoa</taxon>
        <taxon>Arthropoda</taxon>
        <taxon>Chelicerata</taxon>
        <taxon>Arachnida</taxon>
        <taxon>Acari</taxon>
        <taxon>Acariformes</taxon>
        <taxon>Sarcoptiformes</taxon>
        <taxon>Astigmata</taxon>
        <taxon>Psoroptidia</taxon>
        <taxon>Analgoidea</taxon>
        <taxon>Pyroglyphidae</taxon>
        <taxon>Dermatophagoidinae</taxon>
        <taxon>Dermatophagoides</taxon>
    </lineage>
</organism>
<evidence type="ECO:0000313" key="2">
    <source>
        <dbReference type="EMBL" id="KAH9506262.1"/>
    </source>
</evidence>
<keyword evidence="3" id="KW-1185">Reference proteome</keyword>
<comment type="caution">
    <text evidence="2">The sequence shown here is derived from an EMBL/GenBank/DDBJ whole genome shotgun (WGS) entry which is preliminary data.</text>
</comment>
<reference evidence="2" key="1">
    <citation type="submission" date="2013-05" db="EMBL/GenBank/DDBJ databases">
        <authorList>
            <person name="Yim A.K.Y."/>
            <person name="Chan T.F."/>
            <person name="Ji K.M."/>
            <person name="Liu X.Y."/>
            <person name="Zhou J.W."/>
            <person name="Li R.Q."/>
            <person name="Yang K.Y."/>
            <person name="Li J."/>
            <person name="Li M."/>
            <person name="Law P.T.W."/>
            <person name="Wu Y.L."/>
            <person name="Cai Z.L."/>
            <person name="Qin H."/>
            <person name="Bao Y."/>
            <person name="Leung R.K.K."/>
            <person name="Ng P.K.S."/>
            <person name="Zou J."/>
            <person name="Zhong X.J."/>
            <person name="Ran P.X."/>
            <person name="Zhong N.S."/>
            <person name="Liu Z.G."/>
            <person name="Tsui S.K.W."/>
        </authorList>
    </citation>
    <scope>NUCLEOTIDE SEQUENCE</scope>
    <source>
        <strain evidence="2">Derf</strain>
        <tissue evidence="2">Whole organism</tissue>
    </source>
</reference>
<proteinExistence type="predicted"/>
<dbReference type="Proteomes" id="UP000790347">
    <property type="component" value="Unassembled WGS sequence"/>
</dbReference>
<reference evidence="2" key="2">
    <citation type="journal article" date="2022" name="Res Sq">
        <title>Comparative Genomics Reveals Insights into the Divergent Evolution of Astigmatic Mites and Household Pest Adaptations.</title>
        <authorList>
            <person name="Xiong Q."/>
            <person name="Wan A.T.-Y."/>
            <person name="Liu X.-Y."/>
            <person name="Fung C.S.-H."/>
            <person name="Xiao X."/>
            <person name="Malainual N."/>
            <person name="Hou J."/>
            <person name="Wang L."/>
            <person name="Wang M."/>
            <person name="Yang K."/>
            <person name="Cui Y."/>
            <person name="Leung E."/>
            <person name="Nong W."/>
            <person name="Shin S.-K."/>
            <person name="Au S."/>
            <person name="Jeong K.Y."/>
            <person name="Chew F.T."/>
            <person name="Hui J."/>
            <person name="Leung T.F."/>
            <person name="Tungtrongchitr A."/>
            <person name="Zhong N."/>
            <person name="Liu Z."/>
            <person name="Tsui S."/>
        </authorList>
    </citation>
    <scope>NUCLEOTIDE SEQUENCE</scope>
    <source>
        <strain evidence="2">Derf</strain>
        <tissue evidence="2">Whole organism</tissue>
    </source>
</reference>
<accession>A0A922HU38</accession>